<proteinExistence type="predicted"/>
<reference evidence="2 3" key="1">
    <citation type="journal article" date="2010" name="Cell Res.">
        <title>Complete genome sequence of the rifamycin SV-producing Amycolatopsis mediterranei U32 revealed its genetic characteristics in phylogeny and metabolism.</title>
        <authorList>
            <person name="Zhao W."/>
            <person name="Zhong Y."/>
            <person name="Yuan H."/>
            <person name="Wang J."/>
            <person name="Zheng H."/>
            <person name="Wang Y."/>
            <person name="Cen X."/>
            <person name="Xu F."/>
            <person name="Bai J."/>
            <person name="Han X."/>
            <person name="Lu G."/>
            <person name="Zhu Y."/>
            <person name="Shao Z."/>
            <person name="Yan H."/>
            <person name="Li C."/>
            <person name="Peng N."/>
            <person name="Zhang Z."/>
            <person name="Zhang Y."/>
            <person name="Lin W."/>
            <person name="Fan Y."/>
            <person name="Qin Z."/>
            <person name="Hu Y."/>
            <person name="Zhu B."/>
            <person name="Wang S."/>
            <person name="Ding X."/>
            <person name="Zhao G.P."/>
        </authorList>
    </citation>
    <scope>NUCLEOTIDE SEQUENCE [LARGE SCALE GENOMIC DNA]</scope>
    <source>
        <strain evidence="3">U-32</strain>
    </source>
</reference>
<dbReference type="RefSeq" id="WP_013227586.1">
    <property type="nucleotide sequence ID" value="NC_014318.1"/>
</dbReference>
<feature type="domain" description="Metallo-beta-lactamase" evidence="1">
    <location>
        <begin position="17"/>
        <end position="202"/>
    </location>
</feature>
<dbReference type="Pfam" id="PF00753">
    <property type="entry name" value="Lactamase_B"/>
    <property type="match status" value="1"/>
</dbReference>
<dbReference type="HOGENOM" id="CLU_054962_2_0_11"/>
<dbReference type="Gene3D" id="3.60.15.10">
    <property type="entry name" value="Ribonuclease Z/Hydroxyacylglutathione hydrolase-like"/>
    <property type="match status" value="1"/>
</dbReference>
<dbReference type="Proteomes" id="UP000000328">
    <property type="component" value="Chromosome"/>
</dbReference>
<sequence>MSTLGYQIIDAADTSLNKTSVLVTGETEAVVVDAAFTRADGHRIAAAVLDSGKRLTAVLITAGDPDFYFGAEVIADAFPEAVFLAPADVIEHIRDTYDKKLTAWAHLGANLPTRLVDIAPLSTPSVTVDGVAIEVRRGSAALGDRAWYVFEPAERALLGGVLLFEGLHVWTADSGSTEQRTEWLRVLDDLEALDPAFVVAGHRAAGAPTDLTAIRHTGDYLRFFEKTVAEAADAAEAEERLLAAYPDAGLKIAASLGTKVAKGELTWG</sequence>
<dbReference type="InterPro" id="IPR036866">
    <property type="entry name" value="RibonucZ/Hydroxyglut_hydro"/>
</dbReference>
<evidence type="ECO:0000313" key="2">
    <source>
        <dbReference type="EMBL" id="ADJ47528.1"/>
    </source>
</evidence>
<organism evidence="2 3">
    <name type="scientific">Amycolatopsis mediterranei (strain U-32)</name>
    <dbReference type="NCBI Taxonomy" id="749927"/>
    <lineage>
        <taxon>Bacteria</taxon>
        <taxon>Bacillati</taxon>
        <taxon>Actinomycetota</taxon>
        <taxon>Actinomycetes</taxon>
        <taxon>Pseudonocardiales</taxon>
        <taxon>Pseudonocardiaceae</taxon>
        <taxon>Amycolatopsis</taxon>
    </lineage>
</organism>
<dbReference type="OrthoDB" id="2273115at2"/>
<dbReference type="InterPro" id="IPR001279">
    <property type="entry name" value="Metallo-B-lactamas"/>
</dbReference>
<dbReference type="GeneID" id="92873451"/>
<name>A0A0H3DBT9_AMYMU</name>
<dbReference type="KEGG" id="amd:AMED_5779"/>
<dbReference type="EMBL" id="CP002000">
    <property type="protein sequence ID" value="ADJ47528.1"/>
    <property type="molecule type" value="Genomic_DNA"/>
</dbReference>
<dbReference type="eggNOG" id="COG0491">
    <property type="taxonomic scope" value="Bacteria"/>
</dbReference>
<accession>A0A0H3DBT9</accession>
<protein>
    <submittedName>
        <fullName evidence="2">Beta-lactamase class B</fullName>
    </submittedName>
</protein>
<dbReference type="PATRIC" id="fig|749927.5.peg.6003"/>
<gene>
    <name evidence="2" type="ordered locus">AMED_5779</name>
</gene>
<dbReference type="AlphaFoldDB" id="A0A0H3DBT9"/>
<evidence type="ECO:0000313" key="3">
    <source>
        <dbReference type="Proteomes" id="UP000000328"/>
    </source>
</evidence>
<evidence type="ECO:0000259" key="1">
    <source>
        <dbReference type="SMART" id="SM00849"/>
    </source>
</evidence>
<dbReference type="CDD" id="cd07739">
    <property type="entry name" value="metallo-hydrolase-like_MBL-fold"/>
    <property type="match status" value="1"/>
</dbReference>
<dbReference type="SUPFAM" id="SSF56281">
    <property type="entry name" value="Metallo-hydrolase/oxidoreductase"/>
    <property type="match status" value="1"/>
</dbReference>
<dbReference type="SMART" id="SM00849">
    <property type="entry name" value="Lactamase_B"/>
    <property type="match status" value="1"/>
</dbReference>